<keyword evidence="2" id="KW-0186">Copper</keyword>
<organism evidence="4 5">
    <name type="scientific">Rhodanobacter fulvus Jip2</name>
    <dbReference type="NCBI Taxonomy" id="1163408"/>
    <lineage>
        <taxon>Bacteria</taxon>
        <taxon>Pseudomonadati</taxon>
        <taxon>Pseudomonadota</taxon>
        <taxon>Gammaproteobacteria</taxon>
        <taxon>Lysobacterales</taxon>
        <taxon>Rhodanobacteraceae</taxon>
        <taxon>Rhodanobacter</taxon>
    </lineage>
</organism>
<dbReference type="STRING" id="1163408.UU9_05719"/>
<keyword evidence="5" id="KW-1185">Reference proteome</keyword>
<keyword evidence="2" id="KW-0479">Metal-binding</keyword>
<name>I4VST7_9GAMM</name>
<dbReference type="EMBL" id="AJXU01000028">
    <property type="protein sequence ID" value="EIL90278.1"/>
    <property type="molecule type" value="Genomic_DNA"/>
</dbReference>
<dbReference type="SUPFAM" id="SSF52833">
    <property type="entry name" value="Thioredoxin-like"/>
    <property type="match status" value="1"/>
</dbReference>
<accession>I4VST7</accession>
<dbReference type="GO" id="GO:0046872">
    <property type="term" value="F:metal ion binding"/>
    <property type="evidence" value="ECO:0007669"/>
    <property type="project" value="UniProtKB-KW"/>
</dbReference>
<evidence type="ECO:0000313" key="5">
    <source>
        <dbReference type="Proteomes" id="UP000004210"/>
    </source>
</evidence>
<protein>
    <submittedName>
        <fullName evidence="4">Electron transport protein SCO1/SenC</fullName>
    </submittedName>
</protein>
<evidence type="ECO:0000256" key="2">
    <source>
        <dbReference type="PIRSR" id="PIRSR603782-1"/>
    </source>
</evidence>
<dbReference type="PANTHER" id="PTHR12151">
    <property type="entry name" value="ELECTRON TRANSPORT PROTIN SCO1/SENC FAMILY MEMBER"/>
    <property type="match status" value="1"/>
</dbReference>
<feature type="binding site" evidence="2">
    <location>
        <position position="50"/>
    </location>
    <ligand>
        <name>Cu cation</name>
        <dbReference type="ChEBI" id="CHEBI:23378"/>
    </ligand>
</feature>
<comment type="caution">
    <text evidence="4">The sequence shown here is derived from an EMBL/GenBank/DDBJ whole genome shotgun (WGS) entry which is preliminary data.</text>
</comment>
<dbReference type="eggNOG" id="COG1999">
    <property type="taxonomic scope" value="Bacteria"/>
</dbReference>
<dbReference type="CDD" id="cd02968">
    <property type="entry name" value="SCO"/>
    <property type="match status" value="1"/>
</dbReference>
<comment type="similarity">
    <text evidence="1">Belongs to the SCO1/2 family.</text>
</comment>
<dbReference type="InterPro" id="IPR036249">
    <property type="entry name" value="Thioredoxin-like_sf"/>
</dbReference>
<feature type="binding site" evidence="2">
    <location>
        <position position="135"/>
    </location>
    <ligand>
        <name>Cu cation</name>
        <dbReference type="ChEBI" id="CHEBI:23378"/>
    </ligand>
</feature>
<dbReference type="PANTHER" id="PTHR12151:SF25">
    <property type="entry name" value="LINALOOL DEHYDRATASE_ISOMERASE DOMAIN-CONTAINING PROTEIN"/>
    <property type="match status" value="1"/>
</dbReference>
<evidence type="ECO:0000313" key="4">
    <source>
        <dbReference type="EMBL" id="EIL90278.1"/>
    </source>
</evidence>
<dbReference type="Proteomes" id="UP000004210">
    <property type="component" value="Unassembled WGS sequence"/>
</dbReference>
<dbReference type="OrthoDB" id="9790194at2"/>
<feature type="disulfide bond" description="Redox-active" evidence="3">
    <location>
        <begin position="46"/>
        <end position="50"/>
    </location>
</feature>
<evidence type="ECO:0000256" key="1">
    <source>
        <dbReference type="ARBA" id="ARBA00010996"/>
    </source>
</evidence>
<dbReference type="InterPro" id="IPR003782">
    <property type="entry name" value="SCO1/SenC"/>
</dbReference>
<dbReference type="Pfam" id="PF02630">
    <property type="entry name" value="SCO1-SenC"/>
    <property type="match status" value="1"/>
</dbReference>
<sequence>MPFESGKVNTMPGCGEFSLIDHFNRAVTEQVFRDGHTLVLFGFTHCRVVCPRALARYASVLGQLAGEGWPARGLYISVDPARDTPEVMRDYLQPYSAFLGLTGTTAQIDQAKAAFRVFARRASDPDEPDGYRVPHTAIAYLLDAEGRCLSHFADALAAEEVLDRMRALLATQLRQSGA</sequence>
<keyword evidence="3" id="KW-1015">Disulfide bond</keyword>
<dbReference type="AlphaFoldDB" id="I4VST7"/>
<reference evidence="4 5" key="1">
    <citation type="journal article" date="2012" name="J. Bacteriol.">
        <title>Genome sequences for six rhodanobacter strains, isolated from soils and the terrestrial subsurface, with variable denitrification capabilities.</title>
        <authorList>
            <person name="Kostka J.E."/>
            <person name="Green S.J."/>
            <person name="Rishishwar L."/>
            <person name="Prakash O."/>
            <person name="Katz L.S."/>
            <person name="Marino-Ramirez L."/>
            <person name="Jordan I.K."/>
            <person name="Munk C."/>
            <person name="Ivanova N."/>
            <person name="Mikhailova N."/>
            <person name="Watson D.B."/>
            <person name="Brown S.D."/>
            <person name="Palumbo A.V."/>
            <person name="Brooks S.C."/>
        </authorList>
    </citation>
    <scope>NUCLEOTIDE SEQUENCE [LARGE SCALE GENOMIC DNA]</scope>
    <source>
        <strain evidence="5">Jip2T</strain>
    </source>
</reference>
<dbReference type="Gene3D" id="3.40.30.10">
    <property type="entry name" value="Glutaredoxin"/>
    <property type="match status" value="1"/>
</dbReference>
<evidence type="ECO:0000256" key="3">
    <source>
        <dbReference type="PIRSR" id="PIRSR603782-2"/>
    </source>
</evidence>
<proteinExistence type="inferred from homology"/>
<dbReference type="PATRIC" id="fig|1163408.3.peg.1176"/>
<dbReference type="RefSeq" id="WP_007080784.1">
    <property type="nucleotide sequence ID" value="NZ_AJXU01000028.1"/>
</dbReference>
<feature type="binding site" evidence="2">
    <location>
        <position position="46"/>
    </location>
    <ligand>
        <name>Cu cation</name>
        <dbReference type="ChEBI" id="CHEBI:23378"/>
    </ligand>
</feature>
<gene>
    <name evidence="4" type="ORF">UU9_05719</name>
</gene>